<evidence type="ECO:0000313" key="10">
    <source>
        <dbReference type="Proteomes" id="UP000095282"/>
    </source>
</evidence>
<evidence type="ECO:0000256" key="4">
    <source>
        <dbReference type="ARBA" id="ARBA00022801"/>
    </source>
</evidence>
<keyword evidence="6" id="KW-0546">Nucleotide metabolism</keyword>
<keyword evidence="4" id="KW-0378">Hydrolase</keyword>
<reference evidence="11" key="1">
    <citation type="submission" date="2016-11" db="UniProtKB">
        <authorList>
            <consortium name="WormBaseParasite"/>
        </authorList>
    </citation>
    <scope>IDENTIFICATION</scope>
</reference>
<protein>
    <submittedName>
        <fullName evidence="11">A_deaminase domain-containing protein</fullName>
    </submittedName>
</protein>
<dbReference type="PANTHER" id="PTHR11409">
    <property type="entry name" value="ADENOSINE DEAMINASE"/>
    <property type="match status" value="1"/>
</dbReference>
<dbReference type="CDD" id="cd00443">
    <property type="entry name" value="ADA_AMPD"/>
    <property type="match status" value="1"/>
</dbReference>
<dbReference type="STRING" id="1561998.A0A1I7TV68"/>
<dbReference type="PANTHER" id="PTHR11409:SF42">
    <property type="entry name" value="ADENOSINE DEAMINASE-LIKE PROTEIN"/>
    <property type="match status" value="1"/>
</dbReference>
<name>A0A1I7TV68_9PELO</name>
<accession>A0A1I7TV68</accession>
<evidence type="ECO:0000256" key="1">
    <source>
        <dbReference type="ARBA" id="ARBA00001947"/>
    </source>
</evidence>
<dbReference type="InterPro" id="IPR032466">
    <property type="entry name" value="Metal_Hydrolase"/>
</dbReference>
<sequence>MPPKRHGKQNKKSNIAEERKRQAQEATRKAERDKEDHSYLDAQIADREKKEEAARQELADKMAVTLHVQQNFLPKFKNMPKVELHAHLSGSLSRNTIETIMVSDMPRAQDILAKYQLSSPSDMNHLFDLFPIVNAILEKPEMLKAATFNTIREFMEDGCVYLELRTGPKNTPWMTKETYLRTVIEAVKEARIAFPQIKVFLIVSFNRTLTAEAGAELLAIIGVLQLESDVIIGVELSGDPSVSGSHLLQLFQFARRFHGLGVTIHLAEVMNQMTDVLDYLMMLPDRIGHGTFLHKNPKFVEMMTFYRIPLEICLTSNIYSKTTTNMYDSHFNFWRKLGVPVAICTDDKGMLPGASLTEEYYKAAVAFNLTSADIIQINADALKASFAYKYKATDLTDTWRKIQNNTLE</sequence>
<dbReference type="SUPFAM" id="SSF51556">
    <property type="entry name" value="Metallo-dependent hydrolases"/>
    <property type="match status" value="1"/>
</dbReference>
<evidence type="ECO:0000313" key="11">
    <source>
        <dbReference type="WBParaSite" id="Csp11.Scaffold629.g12107.t1"/>
    </source>
</evidence>
<dbReference type="GO" id="GO:0004000">
    <property type="term" value="F:adenosine deaminase activity"/>
    <property type="evidence" value="ECO:0007669"/>
    <property type="project" value="TreeGrafter"/>
</dbReference>
<comment type="catalytic activity">
    <reaction evidence="7">
        <text>N(6)-methyl-AMP + H2O + H(+) = IMP + methylamine</text>
        <dbReference type="Rhea" id="RHEA:16001"/>
        <dbReference type="ChEBI" id="CHEBI:15377"/>
        <dbReference type="ChEBI" id="CHEBI:15378"/>
        <dbReference type="ChEBI" id="CHEBI:58053"/>
        <dbReference type="ChEBI" id="CHEBI:59338"/>
        <dbReference type="ChEBI" id="CHEBI:144842"/>
    </reaction>
    <physiologicalReaction direction="left-to-right" evidence="7">
        <dbReference type="Rhea" id="RHEA:16002"/>
    </physiologicalReaction>
</comment>
<keyword evidence="5" id="KW-0862">Zinc</keyword>
<dbReference type="Pfam" id="PF00962">
    <property type="entry name" value="A_deaminase"/>
    <property type="match status" value="1"/>
</dbReference>
<comment type="cofactor">
    <cofactor evidence="1">
        <name>Zn(2+)</name>
        <dbReference type="ChEBI" id="CHEBI:29105"/>
    </cofactor>
</comment>
<dbReference type="InterPro" id="IPR006330">
    <property type="entry name" value="Ado/ade_deaminase"/>
</dbReference>
<dbReference type="GO" id="GO:0009117">
    <property type="term" value="P:nucleotide metabolic process"/>
    <property type="evidence" value="ECO:0007669"/>
    <property type="project" value="UniProtKB-KW"/>
</dbReference>
<feature type="region of interest" description="Disordered" evidence="8">
    <location>
        <begin position="1"/>
        <end position="50"/>
    </location>
</feature>
<organism evidence="10 11">
    <name type="scientific">Caenorhabditis tropicalis</name>
    <dbReference type="NCBI Taxonomy" id="1561998"/>
    <lineage>
        <taxon>Eukaryota</taxon>
        <taxon>Metazoa</taxon>
        <taxon>Ecdysozoa</taxon>
        <taxon>Nematoda</taxon>
        <taxon>Chromadorea</taxon>
        <taxon>Rhabditida</taxon>
        <taxon>Rhabditina</taxon>
        <taxon>Rhabditomorpha</taxon>
        <taxon>Rhabditoidea</taxon>
        <taxon>Rhabditidae</taxon>
        <taxon>Peloderinae</taxon>
        <taxon>Caenorhabditis</taxon>
    </lineage>
</organism>
<dbReference type="GO" id="GO:0046872">
    <property type="term" value="F:metal ion binding"/>
    <property type="evidence" value="ECO:0007669"/>
    <property type="project" value="UniProtKB-KW"/>
</dbReference>
<comment type="similarity">
    <text evidence="2">Belongs to the metallo-dependent hydrolases superfamily. Adenosine and AMP deaminases family.</text>
</comment>
<dbReference type="InterPro" id="IPR001365">
    <property type="entry name" value="A_deaminase_dom"/>
</dbReference>
<evidence type="ECO:0000256" key="8">
    <source>
        <dbReference type="SAM" id="MobiDB-lite"/>
    </source>
</evidence>
<evidence type="ECO:0000256" key="2">
    <source>
        <dbReference type="ARBA" id="ARBA00006676"/>
    </source>
</evidence>
<evidence type="ECO:0000256" key="3">
    <source>
        <dbReference type="ARBA" id="ARBA00022723"/>
    </source>
</evidence>
<dbReference type="GO" id="GO:0006154">
    <property type="term" value="P:adenosine catabolic process"/>
    <property type="evidence" value="ECO:0007669"/>
    <property type="project" value="TreeGrafter"/>
</dbReference>
<keyword evidence="10" id="KW-1185">Reference proteome</keyword>
<evidence type="ECO:0000256" key="7">
    <source>
        <dbReference type="ARBA" id="ARBA00048787"/>
    </source>
</evidence>
<keyword evidence="3" id="KW-0479">Metal-binding</keyword>
<evidence type="ECO:0000256" key="6">
    <source>
        <dbReference type="ARBA" id="ARBA00023080"/>
    </source>
</evidence>
<dbReference type="Gene3D" id="3.20.20.140">
    <property type="entry name" value="Metal-dependent hydrolases"/>
    <property type="match status" value="1"/>
</dbReference>
<dbReference type="GO" id="GO:0046103">
    <property type="term" value="P:inosine biosynthetic process"/>
    <property type="evidence" value="ECO:0007669"/>
    <property type="project" value="TreeGrafter"/>
</dbReference>
<dbReference type="Proteomes" id="UP000095282">
    <property type="component" value="Unplaced"/>
</dbReference>
<feature type="domain" description="Adenosine deaminase" evidence="9">
    <location>
        <begin position="80"/>
        <end position="397"/>
    </location>
</feature>
<proteinExistence type="inferred from homology"/>
<dbReference type="WBParaSite" id="Csp11.Scaffold629.g12107.t1">
    <property type="protein sequence ID" value="Csp11.Scaffold629.g12107.t1"/>
    <property type="gene ID" value="Csp11.Scaffold629.g12107"/>
</dbReference>
<evidence type="ECO:0000259" key="9">
    <source>
        <dbReference type="Pfam" id="PF00962"/>
    </source>
</evidence>
<feature type="compositionally biased region" description="Basic residues" evidence="8">
    <location>
        <begin position="1"/>
        <end position="11"/>
    </location>
</feature>
<dbReference type="AlphaFoldDB" id="A0A1I7TV68"/>
<dbReference type="eggNOG" id="KOG1097">
    <property type="taxonomic scope" value="Eukaryota"/>
</dbReference>
<feature type="compositionally biased region" description="Basic and acidic residues" evidence="8">
    <location>
        <begin position="14"/>
        <end position="50"/>
    </location>
</feature>
<evidence type="ECO:0000256" key="5">
    <source>
        <dbReference type="ARBA" id="ARBA00022833"/>
    </source>
</evidence>